<dbReference type="InterPro" id="IPR037066">
    <property type="entry name" value="Plug_dom_sf"/>
</dbReference>
<dbReference type="InterPro" id="IPR036942">
    <property type="entry name" value="Beta-barrel_TonB_sf"/>
</dbReference>
<dbReference type="Pfam" id="PF07715">
    <property type="entry name" value="Plug"/>
    <property type="match status" value="1"/>
</dbReference>
<feature type="domain" description="TonB-dependent receptor-like beta-barrel" evidence="13">
    <location>
        <begin position="224"/>
        <end position="606"/>
    </location>
</feature>
<evidence type="ECO:0000259" key="13">
    <source>
        <dbReference type="Pfam" id="PF00593"/>
    </source>
</evidence>
<evidence type="ECO:0000256" key="8">
    <source>
        <dbReference type="ARBA" id="ARBA00023170"/>
    </source>
</evidence>
<keyword evidence="6 11" id="KW-0798">TonB box</keyword>
<reference evidence="15 16" key="1">
    <citation type="submission" date="2019-11" db="EMBL/GenBank/DDBJ databases">
        <title>Description of Pedobacter sp. LMG 31462T.</title>
        <authorList>
            <person name="Carlier A."/>
            <person name="Qi S."/>
            <person name="Vandamme P."/>
        </authorList>
    </citation>
    <scope>NUCLEOTIDE SEQUENCE [LARGE SCALE GENOMIC DNA]</scope>
    <source>
        <strain evidence="15 16">LMG 31462</strain>
    </source>
</reference>
<dbReference type="InterPro" id="IPR039426">
    <property type="entry name" value="TonB-dep_rcpt-like"/>
</dbReference>
<organism evidence="15 16">
    <name type="scientific">Pedobacter gandavensis</name>
    <dbReference type="NCBI Taxonomy" id="2679963"/>
    <lineage>
        <taxon>Bacteria</taxon>
        <taxon>Pseudomonadati</taxon>
        <taxon>Bacteroidota</taxon>
        <taxon>Sphingobacteriia</taxon>
        <taxon>Sphingobacteriales</taxon>
        <taxon>Sphingobacteriaceae</taxon>
        <taxon>Pedobacter</taxon>
    </lineage>
</organism>
<gene>
    <name evidence="15" type="ORF">GM920_20695</name>
</gene>
<feature type="domain" description="TonB-dependent receptor plug" evidence="14">
    <location>
        <begin position="55"/>
        <end position="158"/>
    </location>
</feature>
<dbReference type="RefSeq" id="WP_182961072.1">
    <property type="nucleotide sequence ID" value="NZ_WNXC01000009.1"/>
</dbReference>
<dbReference type="PANTHER" id="PTHR30069">
    <property type="entry name" value="TONB-DEPENDENT OUTER MEMBRANE RECEPTOR"/>
    <property type="match status" value="1"/>
</dbReference>
<evidence type="ECO:0000256" key="12">
    <source>
        <dbReference type="SAM" id="SignalP"/>
    </source>
</evidence>
<feature type="chain" id="PRO_5045910728" evidence="12">
    <location>
        <begin position="22"/>
        <end position="632"/>
    </location>
</feature>
<dbReference type="Pfam" id="PF00593">
    <property type="entry name" value="TonB_dep_Rec_b-barrel"/>
    <property type="match status" value="1"/>
</dbReference>
<dbReference type="InterPro" id="IPR000531">
    <property type="entry name" value="Beta-barrel_TonB"/>
</dbReference>
<proteinExistence type="inferred from homology"/>
<protein>
    <submittedName>
        <fullName evidence="15">TonB-dependent receptor</fullName>
    </submittedName>
</protein>
<evidence type="ECO:0000256" key="9">
    <source>
        <dbReference type="ARBA" id="ARBA00023237"/>
    </source>
</evidence>
<dbReference type="Gene3D" id="2.40.170.20">
    <property type="entry name" value="TonB-dependent receptor, beta-barrel domain"/>
    <property type="match status" value="1"/>
</dbReference>
<evidence type="ECO:0000313" key="15">
    <source>
        <dbReference type="EMBL" id="MBB2151331.1"/>
    </source>
</evidence>
<sequence>MLFKNSASFIVLMGCTLTMNAQTISSSKALADTTRKLNEVMVQENRLQLPFSKQNRNIWIIDREKIKSLPARSISELLSYVSGVDVRQRGPGGSQADISIDGGTFDETLVLLNGVKVSDPQTGHNMMNLPISMDDIDHIEVLRGSASRVYGINALTGAINIVTRKVQKTGVSANVFAGSSFKQKEGDGGIYVNSGQYASGTLALKTSSHLLSVGQESGNGYRYNTAFNNQKLYYQGKINIGKSDQLDIMTGYIYNKFGANGFYAAPGDINSEETVKTALASVAYTTKITENWTMIPRISYRNNVDDYLYNKQKVGSKPNHHATNVIDAELNNTIQTSIGTFGLGLEGRTEYIKSSSLGKRNRSNTGFFGEYKFEPIKKLSVNIGAYTNYNTDYGWQAFPGLDLGYDIYNNWRIYGNLGTGQRLPTYTDLYYQGAGNVGNDQLRPEKSKYAEAGIKFNNAHFSGNASYFTRRIDQFIDWVKAEITDPWQPQNYSQVNTNGLTLSGDYRWTNPSNTGIINGLRIGAAYTYLDPKLKTTLANANFSRYALRSLKNQLSGTLNTTFCKVMDLTLAARYQDRISYKDYTVIDAKLAYKQPHYSIYVNAANIFNAQFIEAEAIPMPGTWYTLGFKLNY</sequence>
<evidence type="ECO:0000313" key="16">
    <source>
        <dbReference type="Proteomes" id="UP000636110"/>
    </source>
</evidence>
<keyword evidence="5 12" id="KW-0732">Signal</keyword>
<evidence type="ECO:0000256" key="3">
    <source>
        <dbReference type="ARBA" id="ARBA00022452"/>
    </source>
</evidence>
<accession>A0ABR6F1K7</accession>
<keyword evidence="7 10" id="KW-0472">Membrane</keyword>
<dbReference type="Proteomes" id="UP000636110">
    <property type="component" value="Unassembled WGS sequence"/>
</dbReference>
<comment type="similarity">
    <text evidence="10 11">Belongs to the TonB-dependent receptor family.</text>
</comment>
<evidence type="ECO:0000256" key="5">
    <source>
        <dbReference type="ARBA" id="ARBA00022729"/>
    </source>
</evidence>
<dbReference type="PANTHER" id="PTHR30069:SF29">
    <property type="entry name" value="HEMOGLOBIN AND HEMOGLOBIN-HAPTOGLOBIN-BINDING PROTEIN 1-RELATED"/>
    <property type="match status" value="1"/>
</dbReference>
<dbReference type="PROSITE" id="PS52016">
    <property type="entry name" value="TONB_DEPENDENT_REC_3"/>
    <property type="match status" value="1"/>
</dbReference>
<keyword evidence="3 10" id="KW-1134">Transmembrane beta strand</keyword>
<evidence type="ECO:0000256" key="2">
    <source>
        <dbReference type="ARBA" id="ARBA00022448"/>
    </source>
</evidence>
<evidence type="ECO:0000256" key="6">
    <source>
        <dbReference type="ARBA" id="ARBA00023077"/>
    </source>
</evidence>
<evidence type="ECO:0000256" key="7">
    <source>
        <dbReference type="ARBA" id="ARBA00023136"/>
    </source>
</evidence>
<dbReference type="Gene3D" id="2.170.130.10">
    <property type="entry name" value="TonB-dependent receptor, plug domain"/>
    <property type="match status" value="1"/>
</dbReference>
<evidence type="ECO:0000256" key="1">
    <source>
        <dbReference type="ARBA" id="ARBA00004571"/>
    </source>
</evidence>
<evidence type="ECO:0000256" key="4">
    <source>
        <dbReference type="ARBA" id="ARBA00022692"/>
    </source>
</evidence>
<evidence type="ECO:0000256" key="10">
    <source>
        <dbReference type="PROSITE-ProRule" id="PRU01360"/>
    </source>
</evidence>
<comment type="caution">
    <text evidence="15">The sequence shown here is derived from an EMBL/GenBank/DDBJ whole genome shotgun (WGS) entry which is preliminary data.</text>
</comment>
<dbReference type="InterPro" id="IPR012910">
    <property type="entry name" value="Plug_dom"/>
</dbReference>
<keyword evidence="16" id="KW-1185">Reference proteome</keyword>
<dbReference type="PROSITE" id="PS51257">
    <property type="entry name" value="PROKAR_LIPOPROTEIN"/>
    <property type="match status" value="1"/>
</dbReference>
<dbReference type="EMBL" id="WNXC01000009">
    <property type="protein sequence ID" value="MBB2151331.1"/>
    <property type="molecule type" value="Genomic_DNA"/>
</dbReference>
<keyword evidence="8 15" id="KW-0675">Receptor</keyword>
<evidence type="ECO:0000256" key="11">
    <source>
        <dbReference type="RuleBase" id="RU003357"/>
    </source>
</evidence>
<dbReference type="SUPFAM" id="SSF56935">
    <property type="entry name" value="Porins"/>
    <property type="match status" value="1"/>
</dbReference>
<feature type="signal peptide" evidence="12">
    <location>
        <begin position="1"/>
        <end position="21"/>
    </location>
</feature>
<name>A0ABR6F1K7_9SPHI</name>
<keyword evidence="4 10" id="KW-0812">Transmembrane</keyword>
<evidence type="ECO:0000259" key="14">
    <source>
        <dbReference type="Pfam" id="PF07715"/>
    </source>
</evidence>
<comment type="subcellular location">
    <subcellularLocation>
        <location evidence="1 10">Cell outer membrane</location>
        <topology evidence="1 10">Multi-pass membrane protein</topology>
    </subcellularLocation>
</comment>
<keyword evidence="9 10" id="KW-0998">Cell outer membrane</keyword>
<keyword evidence="2 10" id="KW-0813">Transport</keyword>